<dbReference type="PIRSF" id="PIRSF016281">
    <property type="entry name" value="EIF-3_zeta"/>
    <property type="match status" value="1"/>
</dbReference>
<dbReference type="GO" id="GO:0003743">
    <property type="term" value="F:translation initiation factor activity"/>
    <property type="evidence" value="ECO:0007669"/>
    <property type="project" value="UniProtKB-KW"/>
</dbReference>
<dbReference type="EMBL" id="KV453856">
    <property type="protein sequence ID" value="ODV84462.1"/>
    <property type="molecule type" value="Genomic_DNA"/>
</dbReference>
<evidence type="ECO:0000313" key="6">
    <source>
        <dbReference type="EMBL" id="ODV84462.1"/>
    </source>
</evidence>
<dbReference type="PANTHER" id="PTHR12399:SF0">
    <property type="entry name" value="EUKARYOTIC TRANSLATION INITIATION FACTOR 3 SUBUNIT D"/>
    <property type="match status" value="1"/>
</dbReference>
<dbReference type="STRING" id="983967.A0A1E4SYC7"/>
<feature type="compositionally biased region" description="Polar residues" evidence="5">
    <location>
        <begin position="131"/>
        <end position="143"/>
    </location>
</feature>
<proteinExistence type="predicted"/>
<dbReference type="Proteomes" id="UP000094801">
    <property type="component" value="Unassembled WGS sequence"/>
</dbReference>
<evidence type="ECO:0000256" key="1">
    <source>
        <dbReference type="ARBA" id="ARBA00022490"/>
    </source>
</evidence>
<evidence type="ECO:0000313" key="7">
    <source>
        <dbReference type="Proteomes" id="UP000094801"/>
    </source>
</evidence>
<feature type="compositionally biased region" description="Low complexity" evidence="5">
    <location>
        <begin position="144"/>
        <end position="165"/>
    </location>
</feature>
<dbReference type="GO" id="GO:0005852">
    <property type="term" value="C:eukaryotic translation initiation factor 3 complex"/>
    <property type="evidence" value="ECO:0007669"/>
    <property type="project" value="InterPro"/>
</dbReference>
<feature type="region of interest" description="Disordered" evidence="5">
    <location>
        <begin position="1"/>
        <end position="23"/>
    </location>
</feature>
<sequence>MSPLSFDFSKLSSPESAWGPSSVVPESLGFNDVPYAPFSKSDKLGKTADWQQNKEDELKQQQQQQKNQNQKKRDQYHAYGASAAKLFGAEAEEEQFSLVDNNAAPVSQQTVLKGKKLLNQRQQGGKPINGASGSKPQNTRQPFNNNNNNNNNNNQGNRGGYNNYNNRYKKEEKVRDPSVKVGSDWTLVTEIENTKLTKLNLEVSSGSDVTSYGSVNGYVKKFESFKPEILKVLDRAIYNPTTSQDPVIKDLSSENKAKVFVTDSILAQLMCAARSSYSWDIIVTKKKNGSIFFDKRENTDRLEVDENTQNPPCDTPDSEINGATNLSLEATFINHNFIANSLDSQTTYEFTNSKNPFVSQSEISEPLLSKGYKYKKFELPSSDPDAERLEIIVRTEVDAIIKDQNKFVSINAFNQYNPTPVNDWKTKLNQSRGVIFAEELKKNNNKIAKWTARSILAGVDNMKIGFVSRATPKDNTKHVVVGTVTYTPADLSYQIGLSLGNGWGIVRSLVDIIEAETTDPEYKFVILKDPNAPKIAIYRVPLNTFSEE</sequence>
<evidence type="ECO:0000256" key="4">
    <source>
        <dbReference type="ARBA" id="ARBA00022917"/>
    </source>
</evidence>
<dbReference type="AlphaFoldDB" id="A0A1E4SYC7"/>
<evidence type="ECO:0008006" key="8">
    <source>
        <dbReference type="Google" id="ProtNLM"/>
    </source>
</evidence>
<evidence type="ECO:0000256" key="5">
    <source>
        <dbReference type="SAM" id="MobiDB-lite"/>
    </source>
</evidence>
<feature type="compositionally biased region" description="Basic and acidic residues" evidence="5">
    <location>
        <begin position="40"/>
        <end position="59"/>
    </location>
</feature>
<keyword evidence="1" id="KW-0963">Cytoplasm</keyword>
<dbReference type="OrthoDB" id="16538at2759"/>
<name>A0A1E4SYC7_9ASCO</name>
<keyword evidence="2" id="KW-0396">Initiation factor</keyword>
<gene>
    <name evidence="6" type="ORF">CANARDRAFT_29008</name>
</gene>
<feature type="region of interest" description="Disordered" evidence="5">
    <location>
        <begin position="121"/>
        <end position="165"/>
    </location>
</feature>
<protein>
    <recommendedName>
        <fullName evidence="8">Eukaryotic translation initiation factor 3 subunit D</fullName>
    </recommendedName>
</protein>
<evidence type="ECO:0000256" key="2">
    <source>
        <dbReference type="ARBA" id="ARBA00022540"/>
    </source>
</evidence>
<keyword evidence="3" id="KW-0694">RNA-binding</keyword>
<evidence type="ECO:0000256" key="3">
    <source>
        <dbReference type="ARBA" id="ARBA00022884"/>
    </source>
</evidence>
<keyword evidence="4" id="KW-0648">Protein biosynthesis</keyword>
<dbReference type="GO" id="GO:0003723">
    <property type="term" value="F:RNA binding"/>
    <property type="evidence" value="ECO:0007669"/>
    <property type="project" value="UniProtKB-KW"/>
</dbReference>
<organism evidence="6 7">
    <name type="scientific">[Candida] arabinofermentans NRRL YB-2248</name>
    <dbReference type="NCBI Taxonomy" id="983967"/>
    <lineage>
        <taxon>Eukaryota</taxon>
        <taxon>Fungi</taxon>
        <taxon>Dikarya</taxon>
        <taxon>Ascomycota</taxon>
        <taxon>Saccharomycotina</taxon>
        <taxon>Pichiomycetes</taxon>
        <taxon>Pichiales</taxon>
        <taxon>Pichiaceae</taxon>
        <taxon>Ogataea</taxon>
        <taxon>Ogataea/Candida clade</taxon>
    </lineage>
</organism>
<dbReference type="PANTHER" id="PTHR12399">
    <property type="entry name" value="EUKARYOTIC TRANSLATION INITIATION FACTOR 3 SUBUNIT 7"/>
    <property type="match status" value="1"/>
</dbReference>
<reference evidence="7" key="1">
    <citation type="submission" date="2016-04" db="EMBL/GenBank/DDBJ databases">
        <title>Comparative genomics of biotechnologically important yeasts.</title>
        <authorList>
            <consortium name="DOE Joint Genome Institute"/>
            <person name="Riley R."/>
            <person name="Haridas S."/>
            <person name="Wolfe K.H."/>
            <person name="Lopes M.R."/>
            <person name="Hittinger C.T."/>
            <person name="Goker M."/>
            <person name="Salamov A."/>
            <person name="Wisecaver J."/>
            <person name="Long T.M."/>
            <person name="Aerts A.L."/>
            <person name="Barry K."/>
            <person name="Choi C."/>
            <person name="Clum A."/>
            <person name="Coughlan A.Y."/>
            <person name="Deshpande S."/>
            <person name="Douglass A.P."/>
            <person name="Hanson S.J."/>
            <person name="Klenk H.-P."/>
            <person name="Labutti K."/>
            <person name="Lapidus A."/>
            <person name="Lindquist E."/>
            <person name="Lipzen A."/>
            <person name="Meier-Kolthoff J.P."/>
            <person name="Ohm R.A."/>
            <person name="Otillar R.P."/>
            <person name="Pangilinan J."/>
            <person name="Peng Y."/>
            <person name="Rokas A."/>
            <person name="Rosa C.A."/>
            <person name="Scheuner C."/>
            <person name="Sibirny A.A."/>
            <person name="Slot J.C."/>
            <person name="Stielow J.B."/>
            <person name="Sun H."/>
            <person name="Kurtzman C.P."/>
            <person name="Blackwell M."/>
            <person name="Grigoriev I.V."/>
            <person name="Jeffries T.W."/>
        </authorList>
    </citation>
    <scope>NUCLEOTIDE SEQUENCE [LARGE SCALE GENOMIC DNA]</scope>
    <source>
        <strain evidence="7">NRRL YB-2248</strain>
    </source>
</reference>
<dbReference type="InterPro" id="IPR007783">
    <property type="entry name" value="eIF3d"/>
</dbReference>
<keyword evidence="7" id="KW-1185">Reference proteome</keyword>
<dbReference type="Pfam" id="PF05091">
    <property type="entry name" value="eIF-3_zeta"/>
    <property type="match status" value="1"/>
</dbReference>
<accession>A0A1E4SYC7</accession>
<feature type="region of interest" description="Disordered" evidence="5">
    <location>
        <begin position="38"/>
        <end position="75"/>
    </location>
</feature>